<reference evidence="7 8" key="1">
    <citation type="journal article" date="2018" name="Cell">
        <title>The Chara Genome: Secondary Complexity and Implications for Plant Terrestrialization.</title>
        <authorList>
            <person name="Nishiyama T."/>
            <person name="Sakayama H."/>
            <person name="Vries J.D."/>
            <person name="Buschmann H."/>
            <person name="Saint-Marcoux D."/>
            <person name="Ullrich K.K."/>
            <person name="Haas F.B."/>
            <person name="Vanderstraeten L."/>
            <person name="Becker D."/>
            <person name="Lang D."/>
            <person name="Vosolsobe S."/>
            <person name="Rombauts S."/>
            <person name="Wilhelmsson P.K.I."/>
            <person name="Janitza P."/>
            <person name="Kern R."/>
            <person name="Heyl A."/>
            <person name="Rumpler F."/>
            <person name="Villalobos L.I.A.C."/>
            <person name="Clay J.M."/>
            <person name="Skokan R."/>
            <person name="Toyoda A."/>
            <person name="Suzuki Y."/>
            <person name="Kagoshima H."/>
            <person name="Schijlen E."/>
            <person name="Tajeshwar N."/>
            <person name="Catarino B."/>
            <person name="Hetherington A.J."/>
            <person name="Saltykova A."/>
            <person name="Bonnot C."/>
            <person name="Breuninger H."/>
            <person name="Symeonidi A."/>
            <person name="Radhakrishnan G.V."/>
            <person name="Van Nieuwerburgh F."/>
            <person name="Deforce D."/>
            <person name="Chang C."/>
            <person name="Karol K.G."/>
            <person name="Hedrich R."/>
            <person name="Ulvskov P."/>
            <person name="Glockner G."/>
            <person name="Delwiche C.F."/>
            <person name="Petrasek J."/>
            <person name="Van de Peer Y."/>
            <person name="Friml J."/>
            <person name="Beilby M."/>
            <person name="Dolan L."/>
            <person name="Kohara Y."/>
            <person name="Sugano S."/>
            <person name="Fujiyama A."/>
            <person name="Delaux P.-M."/>
            <person name="Quint M."/>
            <person name="TheiBen G."/>
            <person name="Hagemann M."/>
            <person name="Harholt J."/>
            <person name="Dunand C."/>
            <person name="Zachgo S."/>
            <person name="Langdale J."/>
            <person name="Maumus F."/>
            <person name="Straeten D.V.D."/>
            <person name="Gould S.B."/>
            <person name="Rensing S.A."/>
        </authorList>
    </citation>
    <scope>NUCLEOTIDE SEQUENCE [LARGE SCALE GENOMIC DNA]</scope>
    <source>
        <strain evidence="7 8">S276</strain>
    </source>
</reference>
<name>A0A388LZ52_CHABU</name>
<evidence type="ECO:0000256" key="2">
    <source>
        <dbReference type="ARBA" id="ARBA00012405"/>
    </source>
</evidence>
<dbReference type="STRING" id="69332.A0A388LZ52"/>
<dbReference type="PROSITE" id="PS51387">
    <property type="entry name" value="FAD_PCMH"/>
    <property type="match status" value="1"/>
</dbReference>
<dbReference type="InterPro" id="IPR016169">
    <property type="entry name" value="FAD-bd_PCMH_sub2"/>
</dbReference>
<gene>
    <name evidence="7" type="ORF">CBR_g45591</name>
</gene>
<feature type="domain" description="FAD-binding PCMH-type" evidence="6">
    <location>
        <begin position="67"/>
        <end position="244"/>
    </location>
</feature>
<dbReference type="GO" id="GO:0016020">
    <property type="term" value="C:membrane"/>
    <property type="evidence" value="ECO:0007669"/>
    <property type="project" value="UniProtKB-SubCell"/>
</dbReference>
<dbReference type="InterPro" id="IPR040165">
    <property type="entry name" value="Diminuto-like"/>
</dbReference>
<evidence type="ECO:0000313" key="8">
    <source>
        <dbReference type="Proteomes" id="UP000265515"/>
    </source>
</evidence>
<sequence>MSTIHTKRIGPIGGYGRPRNDVELMIREKKAERRETGGDDNKSRVGEVVGVVGGREIRAPRVARGGAVELPRTYAPQEHRERVKKIQARVREWIDLGKQTKMCTARPGWMTVSPRHAQYKKVMFTVEVDLTDILELDEDNKILRVEPSVNILQILDYLLPRGYTLPVLPELDELTVGGLVNGYGIESSSHKYGLFNDICSGFELVLPNAQLVNLGPEDPIFHTVPWSFGTVGFLTAIDLQVIPAQPYVRLKYIPVYSMRECAELWTHEQTKQVPVEFIEGMMYGPNEGVVMLGDFAEAPGPNEQVVHLNTWYKPYFYKHAKEFIDRRQEGTEVIPLRQYYQRHNRSIFWSLEDQIPVCHHWLFRLLLGWILPPRVAFLKLIESDSVTNFYEEKYVMQDFLVPLNCMLETMEICEKEIAVYPLWLCPHIMFNTGRYQGKIRAPQGTEKEGEYAHYVDVAAVGPPRVTHPFDMTKAMRTVEGYLRKVGGYQGNYSYTYQTREEYRQMFDHTLYDEVRKTTGAAEAFPESYDKVARKNQWKKQAGTR</sequence>
<proteinExistence type="predicted"/>
<dbReference type="SUPFAM" id="SSF56176">
    <property type="entry name" value="FAD-binding/transporter-associated domain-like"/>
    <property type="match status" value="1"/>
</dbReference>
<protein>
    <recommendedName>
        <fullName evidence="2">Delta(24)-sterol reductase</fullName>
        <ecNumber evidence="2">1.3.1.72</ecNumber>
    </recommendedName>
</protein>
<dbReference type="Pfam" id="PF01565">
    <property type="entry name" value="FAD_binding_4"/>
    <property type="match status" value="1"/>
</dbReference>
<keyword evidence="4" id="KW-1133">Transmembrane helix</keyword>
<comment type="caution">
    <text evidence="7">The sequence shown here is derived from an EMBL/GenBank/DDBJ whole genome shotgun (WGS) entry which is preliminary data.</text>
</comment>
<comment type="subcellular location">
    <subcellularLocation>
        <location evidence="1">Membrane</location>
        <topology evidence="1">Single-pass membrane protein</topology>
    </subcellularLocation>
</comment>
<dbReference type="EMBL" id="BFEA01000618">
    <property type="protein sequence ID" value="GBG87533.1"/>
    <property type="molecule type" value="Genomic_DNA"/>
</dbReference>
<keyword evidence="3" id="KW-0812">Transmembrane</keyword>
<evidence type="ECO:0000259" key="6">
    <source>
        <dbReference type="PROSITE" id="PS51387"/>
    </source>
</evidence>
<dbReference type="GO" id="GO:0005737">
    <property type="term" value="C:cytoplasm"/>
    <property type="evidence" value="ECO:0007669"/>
    <property type="project" value="TreeGrafter"/>
</dbReference>
<evidence type="ECO:0000256" key="4">
    <source>
        <dbReference type="ARBA" id="ARBA00022989"/>
    </source>
</evidence>
<evidence type="ECO:0000256" key="5">
    <source>
        <dbReference type="ARBA" id="ARBA00023136"/>
    </source>
</evidence>
<dbReference type="OrthoDB" id="415825at2759"/>
<accession>A0A388LZ52</accession>
<dbReference type="EC" id="1.3.1.72" evidence="2"/>
<dbReference type="PANTHER" id="PTHR10801:SF2">
    <property type="entry name" value="FAD-BINDING PCMH-TYPE DOMAIN-CONTAINING PROTEIN"/>
    <property type="match status" value="1"/>
</dbReference>
<evidence type="ECO:0000313" key="7">
    <source>
        <dbReference type="EMBL" id="GBG87533.1"/>
    </source>
</evidence>
<dbReference type="OMA" id="TKWLYAH"/>
<dbReference type="GO" id="GO:0050614">
    <property type="term" value="F:Delta24-sterol reductase activity"/>
    <property type="evidence" value="ECO:0007669"/>
    <property type="project" value="UniProtKB-EC"/>
</dbReference>
<dbReference type="GO" id="GO:0000246">
    <property type="term" value="F:Delta24(24-1) sterol reductase activity"/>
    <property type="evidence" value="ECO:0007669"/>
    <property type="project" value="TreeGrafter"/>
</dbReference>
<evidence type="ECO:0000256" key="1">
    <source>
        <dbReference type="ARBA" id="ARBA00004167"/>
    </source>
</evidence>
<organism evidence="7 8">
    <name type="scientific">Chara braunii</name>
    <name type="common">Braun's stonewort</name>
    <dbReference type="NCBI Taxonomy" id="69332"/>
    <lineage>
        <taxon>Eukaryota</taxon>
        <taxon>Viridiplantae</taxon>
        <taxon>Streptophyta</taxon>
        <taxon>Charophyceae</taxon>
        <taxon>Charales</taxon>
        <taxon>Characeae</taxon>
        <taxon>Chara</taxon>
    </lineage>
</organism>
<dbReference type="InterPro" id="IPR016166">
    <property type="entry name" value="FAD-bd_PCMH"/>
</dbReference>
<dbReference type="Gramene" id="GBG87533">
    <property type="protein sequence ID" value="GBG87533"/>
    <property type="gene ID" value="CBR_g45591"/>
</dbReference>
<dbReference type="GO" id="GO:0008202">
    <property type="term" value="P:steroid metabolic process"/>
    <property type="evidence" value="ECO:0007669"/>
    <property type="project" value="TreeGrafter"/>
</dbReference>
<dbReference type="PANTHER" id="PTHR10801">
    <property type="entry name" value="24-DEHYDROCHOLESTEROL REDUCTASE"/>
    <property type="match status" value="1"/>
</dbReference>
<dbReference type="Proteomes" id="UP000265515">
    <property type="component" value="Unassembled WGS sequence"/>
</dbReference>
<dbReference type="InterPro" id="IPR006094">
    <property type="entry name" value="Oxid_FAD_bind_N"/>
</dbReference>
<dbReference type="InterPro" id="IPR036318">
    <property type="entry name" value="FAD-bd_PCMH-like_sf"/>
</dbReference>
<keyword evidence="5" id="KW-0472">Membrane</keyword>
<dbReference type="GO" id="GO:0071949">
    <property type="term" value="F:FAD binding"/>
    <property type="evidence" value="ECO:0007669"/>
    <property type="project" value="InterPro"/>
</dbReference>
<keyword evidence="8" id="KW-1185">Reference proteome</keyword>
<evidence type="ECO:0000256" key="3">
    <source>
        <dbReference type="ARBA" id="ARBA00022692"/>
    </source>
</evidence>
<dbReference type="AlphaFoldDB" id="A0A388LZ52"/>
<dbReference type="Gene3D" id="3.30.465.10">
    <property type="match status" value="1"/>
</dbReference>